<reference evidence="6 7" key="1">
    <citation type="submission" date="2020-08" db="EMBL/GenBank/DDBJ databases">
        <title>Sequencing the genomes of 1000 actinobacteria strains.</title>
        <authorList>
            <person name="Klenk H.-P."/>
        </authorList>
    </citation>
    <scope>NUCLEOTIDE SEQUENCE [LARGE SCALE GENOMIC DNA]</scope>
    <source>
        <strain evidence="6 7">DSM 44320</strain>
    </source>
</reference>
<evidence type="ECO:0000256" key="2">
    <source>
        <dbReference type="ARBA" id="ARBA00023015"/>
    </source>
</evidence>
<dbReference type="Proteomes" id="UP000579945">
    <property type="component" value="Unassembled WGS sequence"/>
</dbReference>
<dbReference type="InterPro" id="IPR000847">
    <property type="entry name" value="LysR_HTH_N"/>
</dbReference>
<accession>A0A7W5V6E0</accession>
<gene>
    <name evidence="6" type="ORF">FHR33_005819</name>
</gene>
<proteinExistence type="inferred from homology"/>
<dbReference type="Gene3D" id="1.10.10.10">
    <property type="entry name" value="Winged helix-like DNA-binding domain superfamily/Winged helix DNA-binding domain"/>
    <property type="match status" value="1"/>
</dbReference>
<comment type="similarity">
    <text evidence="1">Belongs to the LysR transcriptional regulatory family.</text>
</comment>
<protein>
    <submittedName>
        <fullName evidence="6">DNA-binding transcriptional LysR family regulator</fullName>
    </submittedName>
</protein>
<dbReference type="InterPro" id="IPR036388">
    <property type="entry name" value="WH-like_DNA-bd_sf"/>
</dbReference>
<evidence type="ECO:0000256" key="1">
    <source>
        <dbReference type="ARBA" id="ARBA00009437"/>
    </source>
</evidence>
<comment type="caution">
    <text evidence="6">The sequence shown here is derived from an EMBL/GenBank/DDBJ whole genome shotgun (WGS) entry which is preliminary data.</text>
</comment>
<name>A0A7W5V6E0_9ACTN</name>
<dbReference type="PROSITE" id="PS50931">
    <property type="entry name" value="HTH_LYSR"/>
    <property type="match status" value="1"/>
</dbReference>
<dbReference type="PANTHER" id="PTHR30346">
    <property type="entry name" value="TRANSCRIPTIONAL DUAL REGULATOR HCAR-RELATED"/>
    <property type="match status" value="1"/>
</dbReference>
<keyword evidence="7" id="KW-1185">Reference proteome</keyword>
<dbReference type="EMBL" id="JACIBV010000001">
    <property type="protein sequence ID" value="MBB3729959.1"/>
    <property type="molecule type" value="Genomic_DNA"/>
</dbReference>
<dbReference type="SUPFAM" id="SSF46785">
    <property type="entry name" value="Winged helix' DNA-binding domain"/>
    <property type="match status" value="1"/>
</dbReference>
<dbReference type="InterPro" id="IPR005119">
    <property type="entry name" value="LysR_subst-bd"/>
</dbReference>
<dbReference type="FunFam" id="1.10.10.10:FF:000001">
    <property type="entry name" value="LysR family transcriptional regulator"/>
    <property type="match status" value="1"/>
</dbReference>
<dbReference type="GO" id="GO:0032993">
    <property type="term" value="C:protein-DNA complex"/>
    <property type="evidence" value="ECO:0007669"/>
    <property type="project" value="TreeGrafter"/>
</dbReference>
<organism evidence="6 7">
    <name type="scientific">Nonomuraea dietziae</name>
    <dbReference type="NCBI Taxonomy" id="65515"/>
    <lineage>
        <taxon>Bacteria</taxon>
        <taxon>Bacillati</taxon>
        <taxon>Actinomycetota</taxon>
        <taxon>Actinomycetes</taxon>
        <taxon>Streptosporangiales</taxon>
        <taxon>Streptosporangiaceae</taxon>
        <taxon>Nonomuraea</taxon>
    </lineage>
</organism>
<evidence type="ECO:0000256" key="3">
    <source>
        <dbReference type="ARBA" id="ARBA00023125"/>
    </source>
</evidence>
<dbReference type="RefSeq" id="WP_183653959.1">
    <property type="nucleotide sequence ID" value="NZ_BAAAXX010000142.1"/>
</dbReference>
<dbReference type="Pfam" id="PF03466">
    <property type="entry name" value="LysR_substrate"/>
    <property type="match status" value="1"/>
</dbReference>
<dbReference type="PRINTS" id="PR00039">
    <property type="entry name" value="HTHLYSR"/>
</dbReference>
<dbReference type="InterPro" id="IPR036390">
    <property type="entry name" value="WH_DNA-bd_sf"/>
</dbReference>
<evidence type="ECO:0000313" key="7">
    <source>
        <dbReference type="Proteomes" id="UP000579945"/>
    </source>
</evidence>
<keyword evidence="3 6" id="KW-0238">DNA-binding</keyword>
<dbReference type="AlphaFoldDB" id="A0A7W5V6E0"/>
<dbReference type="GO" id="GO:0003677">
    <property type="term" value="F:DNA binding"/>
    <property type="evidence" value="ECO:0007669"/>
    <property type="project" value="UniProtKB-KW"/>
</dbReference>
<dbReference type="GeneID" id="95392126"/>
<dbReference type="CDD" id="cd08414">
    <property type="entry name" value="PBP2_LTTR_aromatics_like"/>
    <property type="match status" value="1"/>
</dbReference>
<dbReference type="GO" id="GO:0003700">
    <property type="term" value="F:DNA-binding transcription factor activity"/>
    <property type="evidence" value="ECO:0007669"/>
    <property type="project" value="InterPro"/>
</dbReference>
<sequence length="302" mass="33165">MLERHEVEAFLTLAEELHFGRTAERLHVSTARVSQTIKKLERRVGVPLFDRTSRRVQLSPVGRQLFEEIRPAWTQIGTALERAIESGKGIAGTLRVAFTGAAAGQLLVGASELFRKRQPDCQVRIREAQIGEIVTWLRDDEVEIVLASLPPGFPEREPGFATGPVLVSEARMLAVPAGHPFARRTSMSVEDLARVPMLQLPDTLPVSLREDHTPARTPSGLPIAPGPSAATFQEMLTLVGAGLGVFPVGAQARRYYARPDVAYVPFSDAPPLEWRLLWRAGGATARVLAFSHAAHDMVTDYR</sequence>
<dbReference type="Gene3D" id="3.40.190.10">
    <property type="entry name" value="Periplasmic binding protein-like II"/>
    <property type="match status" value="2"/>
</dbReference>
<dbReference type="Pfam" id="PF00126">
    <property type="entry name" value="HTH_1"/>
    <property type="match status" value="1"/>
</dbReference>
<keyword evidence="2" id="KW-0805">Transcription regulation</keyword>
<feature type="domain" description="HTH lysR-type" evidence="5">
    <location>
        <begin position="1"/>
        <end position="59"/>
    </location>
</feature>
<dbReference type="PANTHER" id="PTHR30346:SF0">
    <property type="entry name" value="HCA OPERON TRANSCRIPTIONAL ACTIVATOR HCAR"/>
    <property type="match status" value="1"/>
</dbReference>
<evidence type="ECO:0000256" key="4">
    <source>
        <dbReference type="ARBA" id="ARBA00023163"/>
    </source>
</evidence>
<keyword evidence="4" id="KW-0804">Transcription</keyword>
<evidence type="ECO:0000313" key="6">
    <source>
        <dbReference type="EMBL" id="MBB3729959.1"/>
    </source>
</evidence>
<dbReference type="SUPFAM" id="SSF53850">
    <property type="entry name" value="Periplasmic binding protein-like II"/>
    <property type="match status" value="1"/>
</dbReference>
<evidence type="ECO:0000259" key="5">
    <source>
        <dbReference type="PROSITE" id="PS50931"/>
    </source>
</evidence>